<dbReference type="EMBL" id="CP025003">
    <property type="protein sequence ID" value="ATZ94809.1"/>
    <property type="molecule type" value="Genomic_DNA"/>
</dbReference>
<gene>
    <name evidence="2" type="ORF">CVE23_12955</name>
</gene>
<sequence>MAAGVDAADEEAGVTALTLTSTSIGLTSMGLASAVLTVGAVALDSTGVGLDVATLGLSLAACAMDLDAEESNPGTVPASRDNGAAIPDISLLS</sequence>
<evidence type="ECO:0000256" key="1">
    <source>
        <dbReference type="SAM" id="MobiDB-lite"/>
    </source>
</evidence>
<keyword evidence="3" id="KW-1185">Reference proteome</keyword>
<accession>A0A2K8QMQ6</accession>
<reference evidence="3" key="1">
    <citation type="journal article" date="2018" name="Genome Announc.">
        <title>Complete genome sequence of a Dickeya fangzhongdai type strain causing bleeding canker of pear tree trunks.</title>
        <authorList>
            <person name="Zhao Y."/>
            <person name="Tian Y."/>
            <person name="Li X."/>
            <person name="Hu B."/>
        </authorList>
    </citation>
    <scope>NUCLEOTIDE SEQUENCE [LARGE SCALE GENOMIC DNA]</scope>
    <source>
        <strain evidence="3">DSM 101947</strain>
    </source>
</reference>
<organism evidence="2 3">
    <name type="scientific">Dickeya fangzhongdai</name>
    <dbReference type="NCBI Taxonomy" id="1778540"/>
    <lineage>
        <taxon>Bacteria</taxon>
        <taxon>Pseudomonadati</taxon>
        <taxon>Pseudomonadota</taxon>
        <taxon>Gammaproteobacteria</taxon>
        <taxon>Enterobacterales</taxon>
        <taxon>Pectobacteriaceae</taxon>
        <taxon>Dickeya</taxon>
    </lineage>
</organism>
<evidence type="ECO:0000313" key="2">
    <source>
        <dbReference type="EMBL" id="ATZ94809.1"/>
    </source>
</evidence>
<dbReference type="AlphaFoldDB" id="A0A2K8QMQ6"/>
<dbReference type="KEGG" id="dfn:CVE23_12955"/>
<feature type="region of interest" description="Disordered" evidence="1">
    <location>
        <begin position="70"/>
        <end position="93"/>
    </location>
</feature>
<evidence type="ECO:0000313" key="3">
    <source>
        <dbReference type="Proteomes" id="UP000231901"/>
    </source>
</evidence>
<dbReference type="Proteomes" id="UP000231901">
    <property type="component" value="Chromosome"/>
</dbReference>
<name>A0A2K8QMQ6_9GAMM</name>
<proteinExistence type="predicted"/>
<protein>
    <submittedName>
        <fullName evidence="2">Uncharacterized protein</fullName>
    </submittedName>
</protein>